<name>A0ABV9SGT7_9ACTN</name>
<organism evidence="1 2">
    <name type="scientific">Streptomonospora arabica</name>
    <dbReference type="NCBI Taxonomy" id="412417"/>
    <lineage>
        <taxon>Bacteria</taxon>
        <taxon>Bacillati</taxon>
        <taxon>Actinomycetota</taxon>
        <taxon>Actinomycetes</taxon>
        <taxon>Streptosporangiales</taxon>
        <taxon>Nocardiopsidaceae</taxon>
        <taxon>Streptomonospora</taxon>
    </lineage>
</organism>
<comment type="caution">
    <text evidence="1">The sequence shown here is derived from an EMBL/GenBank/DDBJ whole genome shotgun (WGS) entry which is preliminary data.</text>
</comment>
<proteinExistence type="predicted"/>
<dbReference type="Proteomes" id="UP001595858">
    <property type="component" value="Unassembled WGS sequence"/>
</dbReference>
<gene>
    <name evidence="1" type="ORF">ACFPCZ_00625</name>
</gene>
<evidence type="ECO:0000313" key="2">
    <source>
        <dbReference type="Proteomes" id="UP001595858"/>
    </source>
</evidence>
<dbReference type="RefSeq" id="WP_344142621.1">
    <property type="nucleotide sequence ID" value="NZ_BAAAQI010000005.1"/>
</dbReference>
<protein>
    <submittedName>
        <fullName evidence="1">Uncharacterized protein</fullName>
    </submittedName>
</protein>
<evidence type="ECO:0000313" key="1">
    <source>
        <dbReference type="EMBL" id="MFC4865119.1"/>
    </source>
</evidence>
<sequence>MDAETWLSPRLTEDVRLQPVGRRRGYASTCSGPVRHRTVARDRGESVLGYLWFSAAENAAGSNPQRTTTAPQTGRKIHAHNERSVMARLDSDGVTVLVPTCGELPNGTLWDGVERLQPGDGGYDEALAEAQLRARIEARSPRTEPSEEELDEAITAFKFE</sequence>
<reference evidence="2" key="1">
    <citation type="journal article" date="2019" name="Int. J. Syst. Evol. Microbiol.">
        <title>The Global Catalogue of Microorganisms (GCM) 10K type strain sequencing project: providing services to taxonomists for standard genome sequencing and annotation.</title>
        <authorList>
            <consortium name="The Broad Institute Genomics Platform"/>
            <consortium name="The Broad Institute Genome Sequencing Center for Infectious Disease"/>
            <person name="Wu L."/>
            <person name="Ma J."/>
        </authorList>
    </citation>
    <scope>NUCLEOTIDE SEQUENCE [LARGE SCALE GENOMIC DNA]</scope>
    <source>
        <strain evidence="2">CGMCC 4.7304</strain>
    </source>
</reference>
<dbReference type="EMBL" id="JBHSIY010000001">
    <property type="protein sequence ID" value="MFC4865119.1"/>
    <property type="molecule type" value="Genomic_DNA"/>
</dbReference>
<keyword evidence="2" id="KW-1185">Reference proteome</keyword>
<accession>A0ABV9SGT7</accession>